<dbReference type="Proteomes" id="UP000029725">
    <property type="component" value="Unassembled WGS sequence"/>
</dbReference>
<keyword evidence="12" id="KW-0479">Metal-binding</keyword>
<dbReference type="GO" id="GO:0046872">
    <property type="term" value="F:metal ion binding"/>
    <property type="evidence" value="ECO:0007669"/>
    <property type="project" value="UniProtKB-KW"/>
</dbReference>
<dbReference type="OrthoDB" id="1918432at2759"/>
<dbReference type="EC" id="3.5.1.98" evidence="2 9"/>
<evidence type="ECO:0000259" key="14">
    <source>
        <dbReference type="Pfam" id="PF00850"/>
    </source>
</evidence>
<keyword evidence="6 9" id="KW-0804">Transcription</keyword>
<evidence type="ECO:0000256" key="3">
    <source>
        <dbReference type="ARBA" id="ARBA00022801"/>
    </source>
</evidence>
<evidence type="ECO:0000313" key="16">
    <source>
        <dbReference type="Proteomes" id="UP000029725"/>
    </source>
</evidence>
<dbReference type="PANTHER" id="PTHR10625">
    <property type="entry name" value="HISTONE DEACETYLASE HDAC1-RELATED"/>
    <property type="match status" value="1"/>
</dbReference>
<feature type="binding site" evidence="11">
    <location>
        <position position="193"/>
    </location>
    <ligand>
        <name>substrate</name>
    </ligand>
</feature>
<proteinExistence type="inferred from homology"/>
<feature type="binding site" evidence="12">
    <location>
        <position position="309"/>
    </location>
    <ligand>
        <name>a divalent metal cation</name>
        <dbReference type="ChEBI" id="CHEBI:60240"/>
    </ligand>
</feature>
<dbReference type="Pfam" id="PF00850">
    <property type="entry name" value="Hist_deacetyl"/>
    <property type="match status" value="1"/>
</dbReference>
<dbReference type="FunFam" id="3.40.800.20:FF:000007">
    <property type="entry name" value="Histone deacetylase"/>
    <property type="match status" value="1"/>
</dbReference>
<dbReference type="EMBL" id="JMKJ01000111">
    <property type="protein sequence ID" value="KGG52174.1"/>
    <property type="molecule type" value="Genomic_DNA"/>
</dbReference>
<comment type="similarity">
    <text evidence="8 9">Belongs to the histone deacetylase family. HD Type 1 subfamily.</text>
</comment>
<feature type="region of interest" description="Disordered" evidence="13">
    <location>
        <begin position="431"/>
        <end position="455"/>
    </location>
</feature>
<dbReference type="PRINTS" id="PR01270">
    <property type="entry name" value="HDASUPER"/>
</dbReference>
<organism evidence="15 16">
    <name type="scientific">Mitosporidium daphniae</name>
    <dbReference type="NCBI Taxonomy" id="1485682"/>
    <lineage>
        <taxon>Eukaryota</taxon>
        <taxon>Fungi</taxon>
        <taxon>Fungi incertae sedis</taxon>
        <taxon>Microsporidia</taxon>
        <taxon>Mitosporidium</taxon>
    </lineage>
</organism>
<name>A0A098VTL4_9MICR</name>
<dbReference type="GO" id="GO:0034967">
    <property type="term" value="C:Set3 complex"/>
    <property type="evidence" value="ECO:0007669"/>
    <property type="project" value="UniProtKB-ARBA"/>
</dbReference>
<evidence type="ECO:0000256" key="5">
    <source>
        <dbReference type="ARBA" id="ARBA00023015"/>
    </source>
</evidence>
<evidence type="ECO:0000256" key="13">
    <source>
        <dbReference type="SAM" id="MobiDB-lite"/>
    </source>
</evidence>
<evidence type="ECO:0000256" key="2">
    <source>
        <dbReference type="ARBA" id="ARBA00012111"/>
    </source>
</evidence>
<sequence>MSPTFVDSSFFKNPVNSFVFPSKQGTYESSDHTKGVEEDFSDFFALHPINRQVVYIHEPSVALHHYGPGHPMKPYRLALTHDLVISYGLHERMRVYRGYKASAQQLSRFHSEDYVSFLRRITPDTVRAEVQRWGARYNIGDDECPVFDGLFDFCAISSGSSMLAARHLARENASIAINWSGGLHHAKRGEASGFCYINDIVLAILELLKDFPRVLYIDIDVHHGDGVQEAFYVSDRVMTLSFHKYGDSFFPNTGSFDEIGARRGKNFSLNVPLGDGIDDASFAYIFEPIVRETIETFSPSVIVLQCGADSLGGDRLGCFNLSISGHGACVTFVKSFNIPLLVLGGGGYTIKNVSRCWAYETGLLVDTIIHHEIPQSTIHRQYFSPEYSLYPTVSATIANTNTREYLDSIVAIVKEQLRSIQGAPSVQMQEIPFDGNSISSSEDEDEYEDTDKHEY</sequence>
<accession>A0A098VTL4</accession>
<evidence type="ECO:0000256" key="12">
    <source>
        <dbReference type="PIRSR" id="PIRSR037913-3"/>
    </source>
</evidence>
<dbReference type="VEuPathDB" id="MicrosporidiaDB:DI09_1p240"/>
<evidence type="ECO:0000256" key="10">
    <source>
        <dbReference type="PIRSR" id="PIRSR037913-1"/>
    </source>
</evidence>
<feature type="binding site" evidence="11">
    <location>
        <position position="348"/>
    </location>
    <ligand>
        <name>substrate</name>
    </ligand>
</feature>
<dbReference type="InterPro" id="IPR023696">
    <property type="entry name" value="Ureohydrolase_dom_sf"/>
</dbReference>
<evidence type="ECO:0000256" key="9">
    <source>
        <dbReference type="PIRNR" id="PIRNR037913"/>
    </source>
</evidence>
<evidence type="ECO:0000313" key="15">
    <source>
        <dbReference type="EMBL" id="KGG52174.1"/>
    </source>
</evidence>
<dbReference type="PRINTS" id="PR01271">
    <property type="entry name" value="HISDACETLASE"/>
</dbReference>
<keyword evidence="4 9" id="KW-0156">Chromatin regulator</keyword>
<dbReference type="RefSeq" id="XP_013238601.1">
    <property type="nucleotide sequence ID" value="XM_013383147.1"/>
</dbReference>
<dbReference type="HOGENOM" id="CLU_007727_7_4_1"/>
<dbReference type="GeneID" id="25258912"/>
<feature type="binding site" evidence="12">
    <location>
        <position position="220"/>
    </location>
    <ligand>
        <name>a divalent metal cation</name>
        <dbReference type="ChEBI" id="CHEBI:60240"/>
    </ligand>
</feature>
<dbReference type="PANTHER" id="PTHR10625:SF36">
    <property type="entry name" value="HISTONE DEACETYLASE 3"/>
    <property type="match status" value="1"/>
</dbReference>
<feature type="binding site" evidence="11">
    <location>
        <position position="142"/>
    </location>
    <ligand>
        <name>substrate</name>
    </ligand>
</feature>
<dbReference type="InterPro" id="IPR003084">
    <property type="entry name" value="HDAC_I/II"/>
</dbReference>
<feature type="binding site" evidence="12">
    <location>
        <position position="222"/>
    </location>
    <ligand>
        <name>a divalent metal cation</name>
        <dbReference type="ChEBI" id="CHEBI:60240"/>
    </ligand>
</feature>
<evidence type="ECO:0000256" key="8">
    <source>
        <dbReference type="ARBA" id="ARBA00061569"/>
    </source>
</evidence>
<evidence type="ECO:0000256" key="11">
    <source>
        <dbReference type="PIRSR" id="PIRSR037913-2"/>
    </source>
</evidence>
<evidence type="ECO:0000256" key="7">
    <source>
        <dbReference type="ARBA" id="ARBA00023242"/>
    </source>
</evidence>
<comment type="catalytic activity">
    <reaction evidence="9">
        <text>N(6)-acetyl-L-lysyl-[histone] + H2O = L-lysyl-[histone] + acetate</text>
        <dbReference type="Rhea" id="RHEA:58196"/>
        <dbReference type="Rhea" id="RHEA-COMP:9845"/>
        <dbReference type="Rhea" id="RHEA-COMP:11338"/>
        <dbReference type="ChEBI" id="CHEBI:15377"/>
        <dbReference type="ChEBI" id="CHEBI:29969"/>
        <dbReference type="ChEBI" id="CHEBI:30089"/>
        <dbReference type="ChEBI" id="CHEBI:61930"/>
        <dbReference type="EC" id="3.5.1.98"/>
    </reaction>
</comment>
<keyword evidence="7 9" id="KW-0539">Nucleus</keyword>
<evidence type="ECO:0000256" key="6">
    <source>
        <dbReference type="ARBA" id="ARBA00023163"/>
    </source>
</evidence>
<dbReference type="InterPro" id="IPR037138">
    <property type="entry name" value="His_deacetylse_dom_sf"/>
</dbReference>
<feature type="active site" description="Proton acceptor" evidence="10">
    <location>
        <position position="185"/>
    </location>
</feature>
<dbReference type="InterPro" id="IPR023801">
    <property type="entry name" value="His_deacetylse_dom"/>
</dbReference>
<dbReference type="InterPro" id="IPR000286">
    <property type="entry name" value="HDACs"/>
</dbReference>
<reference evidence="15 16" key="1">
    <citation type="submission" date="2014-04" db="EMBL/GenBank/DDBJ databases">
        <title>A new species of microsporidia sheds light on the evolution of extreme parasitism.</title>
        <authorList>
            <person name="Haag K.L."/>
            <person name="James T.Y."/>
            <person name="Larsson R."/>
            <person name="Schaer T.M."/>
            <person name="Refardt D."/>
            <person name="Pombert J.-F."/>
            <person name="Ebert D."/>
        </authorList>
    </citation>
    <scope>NUCLEOTIDE SEQUENCE [LARGE SCALE GENOMIC DNA]</scope>
    <source>
        <strain evidence="15 16">UGP3</strain>
        <tissue evidence="15">Spores</tissue>
    </source>
</reference>
<protein>
    <recommendedName>
        <fullName evidence="2 9">Histone deacetylase</fullName>
        <ecNumber evidence="2 9">3.5.1.98</ecNumber>
    </recommendedName>
</protein>
<dbReference type="GO" id="GO:0040029">
    <property type="term" value="P:epigenetic regulation of gene expression"/>
    <property type="evidence" value="ECO:0007669"/>
    <property type="project" value="TreeGrafter"/>
</dbReference>
<evidence type="ECO:0000256" key="4">
    <source>
        <dbReference type="ARBA" id="ARBA00022853"/>
    </source>
</evidence>
<dbReference type="PIRSF" id="PIRSF037913">
    <property type="entry name" value="His_deacetylse_1"/>
    <property type="match status" value="1"/>
</dbReference>
<dbReference type="AlphaFoldDB" id="A0A098VTL4"/>
<keyword evidence="3 9" id="KW-0378">Hydrolase</keyword>
<dbReference type="Gene3D" id="3.40.800.20">
    <property type="entry name" value="Histone deacetylase domain"/>
    <property type="match status" value="1"/>
</dbReference>
<gene>
    <name evidence="15" type="ORF">DI09_1p240</name>
</gene>
<dbReference type="GO" id="GO:0141221">
    <property type="term" value="F:histone deacetylase activity, hydrolytic mechanism"/>
    <property type="evidence" value="ECO:0007669"/>
    <property type="project" value="UniProtKB-EC"/>
</dbReference>
<dbReference type="SUPFAM" id="SSF52768">
    <property type="entry name" value="Arginase/deacetylase"/>
    <property type="match status" value="1"/>
</dbReference>
<evidence type="ECO:0000256" key="1">
    <source>
        <dbReference type="ARBA" id="ARBA00004123"/>
    </source>
</evidence>
<comment type="subcellular location">
    <subcellularLocation>
        <location evidence="1 9">Nucleus</location>
    </subcellularLocation>
</comment>
<keyword evidence="16" id="KW-1185">Reference proteome</keyword>
<feature type="domain" description="Histone deacetylase" evidence="14">
    <location>
        <begin position="70"/>
        <end position="361"/>
    </location>
</feature>
<comment type="caution">
    <text evidence="15">The sequence shown here is derived from an EMBL/GenBank/DDBJ whole genome shotgun (WGS) entry which is preliminary data.</text>
</comment>
<keyword evidence="5 9" id="KW-0805">Transcription regulation</keyword>